<evidence type="ECO:0000313" key="2">
    <source>
        <dbReference type="EMBL" id="OMO96200.1"/>
    </source>
</evidence>
<sequence length="20" mass="2274">MARPEDGDGVSRGKAREKEW</sequence>
<organism evidence="2 3">
    <name type="scientific">Corchorus capsularis</name>
    <name type="common">Jute</name>
    <dbReference type="NCBI Taxonomy" id="210143"/>
    <lineage>
        <taxon>Eukaryota</taxon>
        <taxon>Viridiplantae</taxon>
        <taxon>Streptophyta</taxon>
        <taxon>Embryophyta</taxon>
        <taxon>Tracheophyta</taxon>
        <taxon>Spermatophyta</taxon>
        <taxon>Magnoliopsida</taxon>
        <taxon>eudicotyledons</taxon>
        <taxon>Gunneridae</taxon>
        <taxon>Pentapetalae</taxon>
        <taxon>rosids</taxon>
        <taxon>malvids</taxon>
        <taxon>Malvales</taxon>
        <taxon>Malvaceae</taxon>
        <taxon>Grewioideae</taxon>
        <taxon>Apeibeae</taxon>
        <taxon>Corchorus</taxon>
    </lineage>
</organism>
<protein>
    <submittedName>
        <fullName evidence="2">Uncharacterized protein</fullName>
    </submittedName>
</protein>
<name>A0A1R3JN95_COCAP</name>
<keyword evidence="3" id="KW-1185">Reference proteome</keyword>
<feature type="region of interest" description="Disordered" evidence="1">
    <location>
        <begin position="1"/>
        <end position="20"/>
    </location>
</feature>
<dbReference type="Proteomes" id="UP000188268">
    <property type="component" value="Unassembled WGS sequence"/>
</dbReference>
<evidence type="ECO:0000313" key="3">
    <source>
        <dbReference type="Proteomes" id="UP000188268"/>
    </source>
</evidence>
<dbReference type="Gramene" id="OMO96200">
    <property type="protein sequence ID" value="OMO96200"/>
    <property type="gene ID" value="CCACVL1_05047"/>
</dbReference>
<comment type="caution">
    <text evidence="2">The sequence shown here is derived from an EMBL/GenBank/DDBJ whole genome shotgun (WGS) entry which is preliminary data.</text>
</comment>
<proteinExistence type="predicted"/>
<accession>A0A1R3JN95</accession>
<dbReference type="AlphaFoldDB" id="A0A1R3JN95"/>
<reference evidence="2 3" key="1">
    <citation type="submission" date="2013-09" db="EMBL/GenBank/DDBJ databases">
        <title>Corchorus capsularis genome sequencing.</title>
        <authorList>
            <person name="Alam M."/>
            <person name="Haque M.S."/>
            <person name="Islam M.S."/>
            <person name="Emdad E.M."/>
            <person name="Islam M.M."/>
            <person name="Ahmed B."/>
            <person name="Halim A."/>
            <person name="Hossen Q.M.M."/>
            <person name="Hossain M.Z."/>
            <person name="Ahmed R."/>
            <person name="Khan M.M."/>
            <person name="Islam R."/>
            <person name="Rashid M.M."/>
            <person name="Khan S.A."/>
            <person name="Rahman M.S."/>
            <person name="Alam M."/>
        </authorList>
    </citation>
    <scope>NUCLEOTIDE SEQUENCE [LARGE SCALE GENOMIC DNA]</scope>
    <source>
        <strain evidence="3">cv. CVL-1</strain>
        <tissue evidence="2">Whole seedling</tissue>
    </source>
</reference>
<evidence type="ECO:0000256" key="1">
    <source>
        <dbReference type="SAM" id="MobiDB-lite"/>
    </source>
</evidence>
<dbReference type="EMBL" id="AWWV01007488">
    <property type="protein sequence ID" value="OMO96200.1"/>
    <property type="molecule type" value="Genomic_DNA"/>
</dbReference>
<gene>
    <name evidence="2" type="ORF">CCACVL1_05047</name>
</gene>